<dbReference type="GO" id="GO:0004169">
    <property type="term" value="F:dolichyl-phosphate-mannose-protein mannosyltransferase activity"/>
    <property type="evidence" value="ECO:0007669"/>
    <property type="project" value="UniProtKB-EC"/>
</dbReference>
<dbReference type="PANTHER" id="PTHR44216">
    <property type="entry name" value="PROTEIN O-MANNOSYL-TRANSFERASE TMTC2"/>
    <property type="match status" value="1"/>
</dbReference>
<feature type="domain" description="DUF1736" evidence="19">
    <location>
        <begin position="275"/>
        <end position="315"/>
    </location>
</feature>
<dbReference type="PROSITE" id="PS50005">
    <property type="entry name" value="TPR"/>
    <property type="match status" value="5"/>
</dbReference>
<keyword evidence="9" id="KW-0677">Repeat</keyword>
<dbReference type="SMART" id="SM00028">
    <property type="entry name" value="TPR"/>
    <property type="match status" value="8"/>
</dbReference>
<dbReference type="Gene3D" id="1.25.40.10">
    <property type="entry name" value="Tetratricopeptide repeat domain"/>
    <property type="match status" value="2"/>
</dbReference>
<evidence type="ECO:0000256" key="2">
    <source>
        <dbReference type="ARBA" id="ARBA00004141"/>
    </source>
</evidence>
<dbReference type="OrthoDB" id="1658288at2759"/>
<dbReference type="SMART" id="SM00386">
    <property type="entry name" value="HAT"/>
    <property type="match status" value="3"/>
</dbReference>
<feature type="transmembrane region" description="Helical" evidence="18">
    <location>
        <begin position="218"/>
        <end position="243"/>
    </location>
</feature>
<keyword evidence="13 18" id="KW-0472">Membrane</keyword>
<evidence type="ECO:0000256" key="7">
    <source>
        <dbReference type="ARBA" id="ARBA00022679"/>
    </source>
</evidence>
<feature type="repeat" description="TPR" evidence="16">
    <location>
        <begin position="639"/>
        <end position="672"/>
    </location>
</feature>
<dbReference type="InterPro" id="IPR013105">
    <property type="entry name" value="TPR_2"/>
</dbReference>
<dbReference type="Pfam" id="PF07719">
    <property type="entry name" value="TPR_2"/>
    <property type="match status" value="1"/>
</dbReference>
<comment type="catalytic activity">
    <reaction evidence="15">
        <text>a di-trans,poly-cis-dolichyl beta-D-mannosyl phosphate + L-seryl-[protein] = 3-O-(alpha-D-mannosyl)-L-seryl-[protein] + a di-trans,poly-cis-dolichyl phosphate + H(+)</text>
        <dbReference type="Rhea" id="RHEA:17377"/>
        <dbReference type="Rhea" id="RHEA-COMP:9863"/>
        <dbReference type="Rhea" id="RHEA-COMP:13546"/>
        <dbReference type="Rhea" id="RHEA-COMP:19498"/>
        <dbReference type="Rhea" id="RHEA-COMP:19501"/>
        <dbReference type="ChEBI" id="CHEBI:15378"/>
        <dbReference type="ChEBI" id="CHEBI:29999"/>
        <dbReference type="ChEBI" id="CHEBI:57683"/>
        <dbReference type="ChEBI" id="CHEBI:58211"/>
        <dbReference type="ChEBI" id="CHEBI:137321"/>
        <dbReference type="EC" id="2.4.1.109"/>
    </reaction>
</comment>
<keyword evidence="7" id="KW-0808">Transferase</keyword>
<dbReference type="Pfam" id="PF13181">
    <property type="entry name" value="TPR_8"/>
    <property type="match status" value="1"/>
</dbReference>
<dbReference type="Pfam" id="PF13432">
    <property type="entry name" value="TPR_16"/>
    <property type="match status" value="1"/>
</dbReference>
<dbReference type="SUPFAM" id="SSF48452">
    <property type="entry name" value="TPR-like"/>
    <property type="match status" value="2"/>
</dbReference>
<evidence type="ECO:0000313" key="21">
    <source>
        <dbReference type="Proteomes" id="UP000218231"/>
    </source>
</evidence>
<protein>
    <recommendedName>
        <fullName evidence="6">dolichyl-phosphate-mannose--protein mannosyltransferase</fullName>
        <ecNumber evidence="6">2.4.1.109</ecNumber>
    </recommendedName>
</protein>
<evidence type="ECO:0000256" key="16">
    <source>
        <dbReference type="PROSITE-ProRule" id="PRU00339"/>
    </source>
</evidence>
<dbReference type="InterPro" id="IPR019734">
    <property type="entry name" value="TPR_rpt"/>
</dbReference>
<comment type="catalytic activity">
    <reaction evidence="14">
        <text>a di-trans,poly-cis-dolichyl beta-D-mannosyl phosphate + L-threonyl-[protein] = 3-O-(alpha-D-mannosyl)-L-threonyl-[protein] + a di-trans,poly-cis-dolichyl phosphate + H(+)</text>
        <dbReference type="Rhea" id="RHEA:53396"/>
        <dbReference type="Rhea" id="RHEA-COMP:11060"/>
        <dbReference type="Rhea" id="RHEA-COMP:13547"/>
        <dbReference type="Rhea" id="RHEA-COMP:19498"/>
        <dbReference type="Rhea" id="RHEA-COMP:19501"/>
        <dbReference type="ChEBI" id="CHEBI:15378"/>
        <dbReference type="ChEBI" id="CHEBI:30013"/>
        <dbReference type="ChEBI" id="CHEBI:57683"/>
        <dbReference type="ChEBI" id="CHEBI:58211"/>
        <dbReference type="ChEBI" id="CHEBI:137323"/>
        <dbReference type="EC" id="2.4.1.109"/>
    </reaction>
</comment>
<dbReference type="Pfam" id="PF14559">
    <property type="entry name" value="TPR_19"/>
    <property type="match status" value="1"/>
</dbReference>
<dbReference type="Pfam" id="PF08409">
    <property type="entry name" value="TMTC_DUF1736"/>
    <property type="match status" value="1"/>
</dbReference>
<evidence type="ECO:0000256" key="9">
    <source>
        <dbReference type="ARBA" id="ARBA00022737"/>
    </source>
</evidence>
<feature type="transmembrane region" description="Helical" evidence="18">
    <location>
        <begin position="324"/>
        <end position="347"/>
    </location>
</feature>
<comment type="subcellular location">
    <subcellularLocation>
        <location evidence="3">Endoplasmic reticulum</location>
    </subcellularLocation>
    <subcellularLocation>
        <location evidence="2">Membrane</location>
        <topology evidence="2">Multi-pass membrane protein</topology>
    </subcellularLocation>
</comment>
<dbReference type="InterPro" id="IPR052384">
    <property type="entry name" value="TMTC_O-mannosyltransferase"/>
</dbReference>
<dbReference type="InterPro" id="IPR013618">
    <property type="entry name" value="TMTC_DUF1736"/>
</dbReference>
<evidence type="ECO:0000313" key="20">
    <source>
        <dbReference type="EMBL" id="PAV87793.1"/>
    </source>
</evidence>
<dbReference type="EMBL" id="LIAE01006550">
    <property type="protein sequence ID" value="PAV87793.1"/>
    <property type="molecule type" value="Genomic_DNA"/>
</dbReference>
<dbReference type="Proteomes" id="UP000218231">
    <property type="component" value="Unassembled WGS sequence"/>
</dbReference>
<evidence type="ECO:0000256" key="8">
    <source>
        <dbReference type="ARBA" id="ARBA00022692"/>
    </source>
</evidence>
<evidence type="ECO:0000256" key="12">
    <source>
        <dbReference type="ARBA" id="ARBA00022989"/>
    </source>
</evidence>
<dbReference type="InterPro" id="IPR003107">
    <property type="entry name" value="HAT"/>
</dbReference>
<keyword evidence="8 18" id="KW-0812">Transmembrane</keyword>
<keyword evidence="11" id="KW-0256">Endoplasmic reticulum</keyword>
<evidence type="ECO:0000256" key="13">
    <source>
        <dbReference type="ARBA" id="ARBA00023136"/>
    </source>
</evidence>
<evidence type="ECO:0000256" key="1">
    <source>
        <dbReference type="ARBA" id="ARBA00003582"/>
    </source>
</evidence>
<feature type="repeat" description="TPR" evidence="16">
    <location>
        <begin position="571"/>
        <end position="604"/>
    </location>
</feature>
<evidence type="ECO:0000256" key="6">
    <source>
        <dbReference type="ARBA" id="ARBA00012839"/>
    </source>
</evidence>
<dbReference type="UniPathway" id="UPA00378"/>
<proteinExistence type="inferred from homology"/>
<evidence type="ECO:0000256" key="17">
    <source>
        <dbReference type="SAM" id="MobiDB-lite"/>
    </source>
</evidence>
<dbReference type="PROSITE" id="PS50293">
    <property type="entry name" value="TPR_REGION"/>
    <property type="match status" value="1"/>
</dbReference>
<name>A0A2A2LNF5_9BILA</name>
<dbReference type="STRING" id="2018661.A0A2A2LNF5"/>
<keyword evidence="10 16" id="KW-0802">TPR repeat</keyword>
<evidence type="ECO:0000256" key="14">
    <source>
        <dbReference type="ARBA" id="ARBA00045085"/>
    </source>
</evidence>
<evidence type="ECO:0000256" key="10">
    <source>
        <dbReference type="ARBA" id="ARBA00022803"/>
    </source>
</evidence>
<accession>A0A2A2LNF5</accession>
<dbReference type="GO" id="GO:0005789">
    <property type="term" value="C:endoplasmic reticulum membrane"/>
    <property type="evidence" value="ECO:0007669"/>
    <property type="project" value="TreeGrafter"/>
</dbReference>
<feature type="repeat" description="TPR" evidence="16">
    <location>
        <begin position="706"/>
        <end position="739"/>
    </location>
</feature>
<keyword evidence="12 18" id="KW-1133">Transmembrane helix</keyword>
<evidence type="ECO:0000256" key="18">
    <source>
        <dbReference type="SAM" id="Phobius"/>
    </source>
</evidence>
<feature type="transmembrane region" description="Helical" evidence="18">
    <location>
        <begin position="187"/>
        <end position="206"/>
    </location>
</feature>
<comment type="similarity">
    <text evidence="5">Belongs to the TMTC family.</text>
</comment>
<comment type="pathway">
    <text evidence="4">Protein modification; protein glycosylation.</text>
</comment>
<dbReference type="EC" id="2.4.1.109" evidence="6"/>
<reference evidence="20 21" key="1">
    <citation type="journal article" date="2017" name="Curr. Biol.">
        <title>Genome architecture and evolution of a unichromosomal asexual nematode.</title>
        <authorList>
            <person name="Fradin H."/>
            <person name="Zegar C."/>
            <person name="Gutwein M."/>
            <person name="Lucas J."/>
            <person name="Kovtun M."/>
            <person name="Corcoran D."/>
            <person name="Baugh L.R."/>
            <person name="Kiontke K."/>
            <person name="Gunsalus K."/>
            <person name="Fitch D.H."/>
            <person name="Piano F."/>
        </authorList>
    </citation>
    <scope>NUCLEOTIDE SEQUENCE [LARGE SCALE GENOMIC DNA]</scope>
    <source>
        <strain evidence="20">PF1309</strain>
    </source>
</reference>
<dbReference type="Pfam" id="PF13424">
    <property type="entry name" value="TPR_12"/>
    <property type="match status" value="1"/>
</dbReference>
<dbReference type="GO" id="GO:0006396">
    <property type="term" value="P:RNA processing"/>
    <property type="evidence" value="ECO:0007669"/>
    <property type="project" value="InterPro"/>
</dbReference>
<gene>
    <name evidence="20" type="ORF">WR25_26952</name>
</gene>
<evidence type="ECO:0000256" key="4">
    <source>
        <dbReference type="ARBA" id="ARBA00004922"/>
    </source>
</evidence>
<feature type="repeat" description="TPR" evidence="16">
    <location>
        <begin position="420"/>
        <end position="453"/>
    </location>
</feature>
<dbReference type="InterPro" id="IPR011990">
    <property type="entry name" value="TPR-like_helical_dom_sf"/>
</dbReference>
<dbReference type="PANTHER" id="PTHR44216:SF3">
    <property type="entry name" value="PROTEIN O-MANNOSYL-TRANSFERASE TMTC2"/>
    <property type="match status" value="1"/>
</dbReference>
<evidence type="ECO:0000256" key="3">
    <source>
        <dbReference type="ARBA" id="ARBA00004240"/>
    </source>
</evidence>
<evidence type="ECO:0000256" key="11">
    <source>
        <dbReference type="ARBA" id="ARBA00022824"/>
    </source>
</evidence>
<comment type="function">
    <text evidence="1">Transfers mannosyl residues to the hydroxyl group of serine or threonine residues.</text>
</comment>
<comment type="caution">
    <text evidence="20">The sequence shown here is derived from an EMBL/GenBank/DDBJ whole genome shotgun (WGS) entry which is preliminary data.</text>
</comment>
<dbReference type="AlphaFoldDB" id="A0A2A2LNF5"/>
<evidence type="ECO:0000256" key="5">
    <source>
        <dbReference type="ARBA" id="ARBA00007882"/>
    </source>
</evidence>
<evidence type="ECO:0000256" key="15">
    <source>
        <dbReference type="ARBA" id="ARBA00045102"/>
    </source>
</evidence>
<feature type="repeat" description="TPR" evidence="16">
    <location>
        <begin position="533"/>
        <end position="566"/>
    </location>
</feature>
<feature type="transmembrane region" description="Helical" evidence="18">
    <location>
        <begin position="255"/>
        <end position="273"/>
    </location>
</feature>
<sequence>MKKFLHSPVNKKRMKDVKVQSSHPENSKGLPIHYYFLPFVASILVYSNAFDAQFVYDDRIHLVSIIKLETRNHSIYTPSDAAIVSNADVTGQASIWEVFKNDFWGNPVANEGSHKSYRPLVTLSFRINHYFHGLKPYWYHVTNIILHGITSITFVKVARDHLSKNALLFSSLLFAVHPIHTEAVSGLVGRADVMATLLILVGILIYQQNEDPLKSVMITSIAMLCKETGVALPLILGVSTILFSKQDLHKKRSKCLKLAVGFITLCILRMAICNFQSPKFSSHDNPVANEKDFWVRTMTFLYLPLLHFRLLVFPDARDKSTSSLLFSIAILCLPHLLASNLISYVGFVVAERILYLPSVGYCMLLGFLLETLQNRIQNKAILLSATIVILSLHSVKTWSRNYDWKNDEALYKSGIEINPTKALANLGHIYALGGRKAEAEDAYRKALSKRPNMADTWYNFGILLKENGRLQEAKEAYETVLFYRNSFAAAYTNLGLLQWELGNKTEAERLFDVCAKLETTFVKSYSSHIITQTNCMYNKGRLLSSDGRFHRAIEAYHKALQIAPPTYTNFASLYNTLGEAYMKLGDDEKAEFYYDKALSISPLHVNAFLTMAHLRMRQNRSQDANDLFHRALTHSNASATVYYHIGVAKTLSGNIQEAEENYKLALEKDSNHSDALQALCNLLRESGKVKESETIAERLAIVRPDFESFANYGAILHLNRKYDEAEIFYNKALQLRKDDETTLKNLEKLKRARAKI</sequence>
<evidence type="ECO:0000259" key="19">
    <source>
        <dbReference type="Pfam" id="PF08409"/>
    </source>
</evidence>
<organism evidence="20 21">
    <name type="scientific">Diploscapter pachys</name>
    <dbReference type="NCBI Taxonomy" id="2018661"/>
    <lineage>
        <taxon>Eukaryota</taxon>
        <taxon>Metazoa</taxon>
        <taxon>Ecdysozoa</taxon>
        <taxon>Nematoda</taxon>
        <taxon>Chromadorea</taxon>
        <taxon>Rhabditida</taxon>
        <taxon>Rhabditina</taxon>
        <taxon>Rhabditomorpha</taxon>
        <taxon>Rhabditoidea</taxon>
        <taxon>Rhabditidae</taxon>
        <taxon>Diploscapter</taxon>
    </lineage>
</organism>
<feature type="transmembrane region" description="Helical" evidence="18">
    <location>
        <begin position="293"/>
        <end position="312"/>
    </location>
</feature>
<feature type="region of interest" description="Disordered" evidence="17">
    <location>
        <begin position="1"/>
        <end position="24"/>
    </location>
</feature>
<feature type="transmembrane region" description="Helical" evidence="18">
    <location>
        <begin position="32"/>
        <end position="50"/>
    </location>
</feature>
<keyword evidence="21" id="KW-1185">Reference proteome</keyword>
<feature type="compositionally biased region" description="Basic residues" evidence="17">
    <location>
        <begin position="1"/>
        <end position="15"/>
    </location>
</feature>